<dbReference type="PANTHER" id="PTHR19879:SF9">
    <property type="entry name" value="TRANSCRIPTION INITIATION FACTOR TFIID SUBUNIT 5"/>
    <property type="match status" value="1"/>
</dbReference>
<keyword evidence="3" id="KW-1133">Transmembrane helix</keyword>
<evidence type="ECO:0008006" key="6">
    <source>
        <dbReference type="Google" id="ProtNLM"/>
    </source>
</evidence>
<dbReference type="InterPro" id="IPR036322">
    <property type="entry name" value="WD40_repeat_dom_sf"/>
</dbReference>
<feature type="region of interest" description="Disordered" evidence="2">
    <location>
        <begin position="226"/>
        <end position="250"/>
    </location>
</feature>
<reference evidence="4 5" key="1">
    <citation type="submission" date="2022-08" db="EMBL/GenBank/DDBJ databases">
        <title>Bacterial and archaeal communities from various locations to study Microbial Dark Matter (Phase II).</title>
        <authorList>
            <person name="Stepanauskas R."/>
        </authorList>
    </citation>
    <scope>NUCLEOTIDE SEQUENCE [LARGE SCALE GENOMIC DNA]</scope>
    <source>
        <strain evidence="4 5">PD1</strain>
    </source>
</reference>
<dbReference type="InterPro" id="IPR015943">
    <property type="entry name" value="WD40/YVTN_repeat-like_dom_sf"/>
</dbReference>
<dbReference type="Proteomes" id="UP001204798">
    <property type="component" value="Unassembled WGS sequence"/>
</dbReference>
<dbReference type="PANTHER" id="PTHR19879">
    <property type="entry name" value="TRANSCRIPTION INITIATION FACTOR TFIID"/>
    <property type="match status" value="1"/>
</dbReference>
<evidence type="ECO:0000313" key="4">
    <source>
        <dbReference type="EMBL" id="MCS3921111.1"/>
    </source>
</evidence>
<proteinExistence type="predicted"/>
<evidence type="ECO:0000256" key="1">
    <source>
        <dbReference type="PROSITE-ProRule" id="PRU00221"/>
    </source>
</evidence>
<dbReference type="SUPFAM" id="SSF50978">
    <property type="entry name" value="WD40 repeat-like"/>
    <property type="match status" value="1"/>
</dbReference>
<evidence type="ECO:0000256" key="3">
    <source>
        <dbReference type="SAM" id="Phobius"/>
    </source>
</evidence>
<accession>A0ABT2ET38</accession>
<name>A0ABT2ET38_9BACT</name>
<keyword evidence="3" id="KW-0472">Membrane</keyword>
<evidence type="ECO:0000313" key="5">
    <source>
        <dbReference type="Proteomes" id="UP001204798"/>
    </source>
</evidence>
<dbReference type="PROSITE" id="PS50294">
    <property type="entry name" value="WD_REPEATS_REGION"/>
    <property type="match status" value="1"/>
</dbReference>
<dbReference type="EMBL" id="JANUCP010000009">
    <property type="protein sequence ID" value="MCS3921111.1"/>
    <property type="molecule type" value="Genomic_DNA"/>
</dbReference>
<comment type="caution">
    <text evidence="4">The sequence shown here is derived from an EMBL/GenBank/DDBJ whole genome shotgun (WGS) entry which is preliminary data.</text>
</comment>
<protein>
    <recommendedName>
        <fullName evidence="6">WD40 repeat domain-containing protein</fullName>
    </recommendedName>
</protein>
<dbReference type="Gene3D" id="2.130.10.10">
    <property type="entry name" value="YVTN repeat-like/Quinoprotein amine dehydrogenase"/>
    <property type="match status" value="1"/>
</dbReference>
<keyword evidence="3" id="KW-0812">Transmembrane</keyword>
<sequence>MVQGTGRNNGSKGRLLAGWWKGTFGLIAVLGLLMGMMAAQVKSPGRERQEGRERLFEMQRQRSSNALFRSPSVPVISRSRQFSEELVWFKPILEPRSVAFSPDGQFLASPIMINSVGIFRVSDGSLVRTLTGHTDWVNSVSFSPDGSLIASGGVDGLALWRVGAPITNRPPLAPTLISPANNTTVSPTPTFKMKSEDPDGDNVRFEIEVTKGARGRLSLRVLFPVVQKRHSPSHQTKPYQKDNGVGKQKR</sequence>
<dbReference type="PROSITE" id="PS50082">
    <property type="entry name" value="WD_REPEATS_2"/>
    <property type="match status" value="1"/>
</dbReference>
<keyword evidence="5" id="KW-1185">Reference proteome</keyword>
<keyword evidence="1" id="KW-0853">WD repeat</keyword>
<evidence type="ECO:0000256" key="2">
    <source>
        <dbReference type="SAM" id="MobiDB-lite"/>
    </source>
</evidence>
<dbReference type="SMART" id="SM00320">
    <property type="entry name" value="WD40"/>
    <property type="match status" value="1"/>
</dbReference>
<feature type="repeat" description="WD" evidence="1">
    <location>
        <begin position="130"/>
        <end position="156"/>
    </location>
</feature>
<organism evidence="4 5">
    <name type="scientific">Candidatus Fervidibacter sacchari</name>
    <dbReference type="NCBI Taxonomy" id="1448929"/>
    <lineage>
        <taxon>Bacteria</taxon>
        <taxon>Candidatus Fervidibacterota</taxon>
        <taxon>Candidatus Fervidibacter</taxon>
    </lineage>
</organism>
<dbReference type="InterPro" id="IPR001680">
    <property type="entry name" value="WD40_rpt"/>
</dbReference>
<dbReference type="RefSeq" id="WP_259101942.1">
    <property type="nucleotide sequence ID" value="NZ_CP130454.1"/>
</dbReference>
<feature type="transmembrane region" description="Helical" evidence="3">
    <location>
        <begin position="20"/>
        <end position="39"/>
    </location>
</feature>
<gene>
    <name evidence="4" type="ORF">M2350_003552</name>
</gene>
<dbReference type="Pfam" id="PF00400">
    <property type="entry name" value="WD40"/>
    <property type="match status" value="1"/>
</dbReference>